<dbReference type="Pfam" id="PF01425">
    <property type="entry name" value="Amidase"/>
    <property type="match status" value="1"/>
</dbReference>
<dbReference type="PANTHER" id="PTHR42678">
    <property type="entry name" value="AMIDASE"/>
    <property type="match status" value="1"/>
</dbReference>
<dbReference type="Proteomes" id="UP000500826">
    <property type="component" value="Chromosome"/>
</dbReference>
<protein>
    <recommendedName>
        <fullName evidence="2">Amidase domain-containing protein</fullName>
    </recommendedName>
</protein>
<feature type="compositionally biased region" description="Basic residues" evidence="1">
    <location>
        <begin position="13"/>
        <end position="26"/>
    </location>
</feature>
<feature type="compositionally biased region" description="Basic residues" evidence="1">
    <location>
        <begin position="40"/>
        <end position="49"/>
    </location>
</feature>
<sequence length="223" mass="25415">MLREDNAPCTPPRRSHRRQHPRRLPRRLADRHPAGTWLPRPHRGLRPRRAGAAGHDHDQPRRPEEALRLDTDFKAHPDRIGPLHGIPIILKDNFNTKDLPTTGGSVALKDFQPSADAFIVDRLRRAGAIILGKANMTEFARGGISGQQPGRAGAQPLRPVTHARRLQRRDRRGHRRQLRHRRHRQRHRAVDPLAGFRVQPGRRAAHARVDQPHGRDAQQLHPG</sequence>
<dbReference type="Gene3D" id="3.90.1300.10">
    <property type="entry name" value="Amidase signature (AS) domain"/>
    <property type="match status" value="1"/>
</dbReference>
<evidence type="ECO:0000313" key="3">
    <source>
        <dbReference type="EMBL" id="QJW84288.1"/>
    </source>
</evidence>
<feature type="region of interest" description="Disordered" evidence="1">
    <location>
        <begin position="166"/>
        <end position="223"/>
    </location>
</feature>
<gene>
    <name evidence="3" type="ORF">HK414_12075</name>
</gene>
<dbReference type="PANTHER" id="PTHR42678:SF5">
    <property type="entry name" value="GLUTAMYL-TRNA(GLN) AMIDOTRANSFERASE SUBUNIT A"/>
    <property type="match status" value="1"/>
</dbReference>
<proteinExistence type="predicted"/>
<feature type="compositionally biased region" description="Basic and acidic residues" evidence="1">
    <location>
        <begin position="54"/>
        <end position="64"/>
    </location>
</feature>
<evidence type="ECO:0000256" key="1">
    <source>
        <dbReference type="SAM" id="MobiDB-lite"/>
    </source>
</evidence>
<evidence type="ECO:0000259" key="2">
    <source>
        <dbReference type="Pfam" id="PF01425"/>
    </source>
</evidence>
<feature type="compositionally biased region" description="Basic residues" evidence="1">
    <location>
        <begin position="166"/>
        <end position="187"/>
    </location>
</feature>
<accession>A0ABX6P2I9</accession>
<feature type="compositionally biased region" description="Basic and acidic residues" evidence="1">
    <location>
        <begin position="207"/>
        <end position="223"/>
    </location>
</feature>
<dbReference type="SUPFAM" id="SSF75304">
    <property type="entry name" value="Amidase signature (AS) enzymes"/>
    <property type="match status" value="1"/>
</dbReference>
<feature type="region of interest" description="Disordered" evidence="1">
    <location>
        <begin position="1"/>
        <end position="64"/>
    </location>
</feature>
<dbReference type="EMBL" id="CP053418">
    <property type="protein sequence ID" value="QJW84288.1"/>
    <property type="molecule type" value="Genomic_DNA"/>
</dbReference>
<name>A0ABX6P2I9_9BURK</name>
<evidence type="ECO:0000313" key="4">
    <source>
        <dbReference type="Proteomes" id="UP000500826"/>
    </source>
</evidence>
<organism evidence="3 4">
    <name type="scientific">Ramlibacter terrae</name>
    <dbReference type="NCBI Taxonomy" id="2732511"/>
    <lineage>
        <taxon>Bacteria</taxon>
        <taxon>Pseudomonadati</taxon>
        <taxon>Pseudomonadota</taxon>
        <taxon>Betaproteobacteria</taxon>
        <taxon>Burkholderiales</taxon>
        <taxon>Comamonadaceae</taxon>
        <taxon>Ramlibacter</taxon>
    </lineage>
</organism>
<keyword evidence="4" id="KW-1185">Reference proteome</keyword>
<feature type="domain" description="Amidase" evidence="2">
    <location>
        <begin position="66"/>
        <end position="142"/>
    </location>
</feature>
<dbReference type="InterPro" id="IPR036928">
    <property type="entry name" value="AS_sf"/>
</dbReference>
<reference evidence="3 4" key="1">
    <citation type="submission" date="2020-05" db="EMBL/GenBank/DDBJ databases">
        <title>Ramlibacter rhizophilus sp. nov., isolated from rhizosphere soil of national flower Mugunghwa from South Korea.</title>
        <authorList>
            <person name="Zheng-Fei Y."/>
            <person name="Huan T."/>
        </authorList>
    </citation>
    <scope>NUCLEOTIDE SEQUENCE [LARGE SCALE GENOMIC DNA]</scope>
    <source>
        <strain evidence="3 4">H242</strain>
    </source>
</reference>
<dbReference type="InterPro" id="IPR023631">
    <property type="entry name" value="Amidase_dom"/>
</dbReference>